<organism evidence="2 3">
    <name type="scientific">Symbiobacterium thermophilum</name>
    <dbReference type="NCBI Taxonomy" id="2734"/>
    <lineage>
        <taxon>Bacteria</taxon>
        <taxon>Bacillati</taxon>
        <taxon>Bacillota</taxon>
        <taxon>Clostridia</taxon>
        <taxon>Eubacteriales</taxon>
        <taxon>Symbiobacteriaceae</taxon>
        <taxon>Symbiobacterium</taxon>
    </lineage>
</organism>
<accession>A0A1Y2T489</accession>
<gene>
    <name evidence="2" type="ORF">A6D92_08350</name>
</gene>
<sequence length="139" mass="14515">MRGYASCTRRAASATTSGRGAQQEDPPPAPVVQGLQQVGGQVCAADLLGHRVAEQPGGQHNAGAVRHDQVSPVDDGGQLRVPAGPVGDLRVGRDHQVRAARVNEAEAAVHGLGHRHLIDANAEDLCALHVICHRPARTD</sequence>
<feature type="region of interest" description="Disordered" evidence="1">
    <location>
        <begin position="54"/>
        <end position="89"/>
    </location>
</feature>
<comment type="caution">
    <text evidence="2">The sequence shown here is derived from an EMBL/GenBank/DDBJ whole genome shotgun (WGS) entry which is preliminary data.</text>
</comment>
<dbReference type="Proteomes" id="UP000194267">
    <property type="component" value="Unassembled WGS sequence"/>
</dbReference>
<evidence type="ECO:0000313" key="2">
    <source>
        <dbReference type="EMBL" id="OTA41261.1"/>
    </source>
</evidence>
<dbReference type="AlphaFoldDB" id="A0A1Y2T489"/>
<name>A0A1Y2T489_SYMTR</name>
<feature type="region of interest" description="Disordered" evidence="1">
    <location>
        <begin position="1"/>
        <end position="31"/>
    </location>
</feature>
<evidence type="ECO:0000313" key="3">
    <source>
        <dbReference type="Proteomes" id="UP000194267"/>
    </source>
</evidence>
<reference evidence="3" key="1">
    <citation type="submission" date="2016-04" db="EMBL/GenBank/DDBJ databases">
        <authorList>
            <person name="Antunes L.P."/>
            <person name="Martins L.F."/>
            <person name="Pereira R.V."/>
            <person name="Thomas A.M."/>
            <person name="Barbosa D."/>
            <person name="Nascimento L."/>
            <person name="Silva G.M."/>
            <person name="Condomitti G.W."/>
            <person name="Digiampietri L.A."/>
            <person name="Lombardi K.C."/>
            <person name="Ramos P.L."/>
            <person name="Quaggio R.B."/>
            <person name="Oliveira J.C."/>
            <person name="Pascon R.C."/>
            <person name="Cruz J.B."/>
            <person name="Silva A.M."/>
            <person name="Setubal J.C."/>
        </authorList>
    </citation>
    <scope>NUCLEOTIDE SEQUENCE [LARGE SCALE GENOMIC DNA]</scope>
</reference>
<proteinExistence type="predicted"/>
<evidence type="ECO:0000256" key="1">
    <source>
        <dbReference type="SAM" id="MobiDB-lite"/>
    </source>
</evidence>
<protein>
    <submittedName>
        <fullName evidence="2">Uncharacterized protein</fullName>
    </submittedName>
</protein>
<dbReference type="EMBL" id="LWLV01000624">
    <property type="protein sequence ID" value="OTA41261.1"/>
    <property type="molecule type" value="Genomic_DNA"/>
</dbReference>
<feature type="compositionally biased region" description="Low complexity" evidence="1">
    <location>
        <begin position="1"/>
        <end position="21"/>
    </location>
</feature>